<evidence type="ECO:0000256" key="18">
    <source>
        <dbReference type="ARBA" id="ARBA00047848"/>
    </source>
</evidence>
<sequence length="378" mass="42786">MKTLDLQEIRKQLDGIDREIVSLFEKRMALSGQVAEYKIETGKPVYDREREQQKIESVTGMVEDEFQKQAVRELFTQMMTISRHFQYKLMAEHGLKAENDFRPVKNLPANQVRVVYQGVEGAYTHEAALKYFGADVDIYHVDSWEDAMKEVEAGTADYAVLPIENSSAGAVTHNYDLLIKYNNYIVAETLLPVDHALLGLSEAEEGDIKTVFSHPQALMQCSEFLNANRNWRQISVENTAVAAKKVFEDGDPSQAAVASEIAGNIYGLKVLKSSINHNKNNTTRFIILSREPIYREDAGKISISFELPHKSGSLYNMLSNFIYNGVNMMMIESRPILGRNWEYRFFIDIEGNLSDASIQNALKGISEEGSNMRVLGNY</sequence>
<feature type="site" description="Essential for prephenate dehydratase activity" evidence="19">
    <location>
        <position position="283"/>
    </location>
</feature>
<evidence type="ECO:0000259" key="20">
    <source>
        <dbReference type="PROSITE" id="PS51168"/>
    </source>
</evidence>
<gene>
    <name evidence="23" type="ORF">IO98_04215</name>
</gene>
<dbReference type="EMBL" id="JPME01000006">
    <property type="protein sequence ID" value="KEZ91259.1"/>
    <property type="molecule type" value="Genomic_DNA"/>
</dbReference>
<dbReference type="CDD" id="cd04905">
    <property type="entry name" value="ACT_CM-PDT"/>
    <property type="match status" value="1"/>
</dbReference>
<dbReference type="Proteomes" id="UP000028525">
    <property type="component" value="Unassembled WGS sequence"/>
</dbReference>
<keyword evidence="14" id="KW-0456">Lyase</keyword>
<dbReference type="Pfam" id="PF00800">
    <property type="entry name" value="PDT"/>
    <property type="match status" value="1"/>
</dbReference>
<proteinExistence type="predicted"/>
<comment type="caution">
    <text evidence="23">The sequence shown here is derived from an EMBL/GenBank/DDBJ whole genome shotgun (WGS) entry which is preliminary data.</text>
</comment>
<dbReference type="Gene3D" id="3.30.70.260">
    <property type="match status" value="1"/>
</dbReference>
<dbReference type="InterPro" id="IPR011279">
    <property type="entry name" value="Chorismate_mutase_GmP"/>
</dbReference>
<comment type="catalytic activity">
    <reaction evidence="18">
        <text>prephenate + H(+) = 3-phenylpyruvate + CO2 + H2O</text>
        <dbReference type="Rhea" id="RHEA:21648"/>
        <dbReference type="ChEBI" id="CHEBI:15377"/>
        <dbReference type="ChEBI" id="CHEBI:15378"/>
        <dbReference type="ChEBI" id="CHEBI:16526"/>
        <dbReference type="ChEBI" id="CHEBI:18005"/>
        <dbReference type="ChEBI" id="CHEBI:29934"/>
        <dbReference type="EC" id="4.2.1.51"/>
    </reaction>
</comment>
<evidence type="ECO:0000256" key="15">
    <source>
        <dbReference type="ARBA" id="ARBA00023268"/>
    </source>
</evidence>
<evidence type="ECO:0000256" key="3">
    <source>
        <dbReference type="ARBA" id="ARBA00004496"/>
    </source>
</evidence>
<dbReference type="GO" id="GO:0004664">
    <property type="term" value="F:prephenate dehydratase activity"/>
    <property type="evidence" value="ECO:0007669"/>
    <property type="project" value="UniProtKB-EC"/>
</dbReference>
<protein>
    <recommendedName>
        <fullName evidence="7">Bifunctional chorismate mutase/prephenate dehydratase</fullName>
        <ecNumber evidence="6">4.2.1.51</ecNumber>
    </recommendedName>
    <alternativeName>
        <fullName evidence="17">Chorismate mutase-prephenate dehydratase</fullName>
    </alternativeName>
    <alternativeName>
        <fullName evidence="8">Prephenate dehydratase</fullName>
    </alternativeName>
    <alternativeName>
        <fullName evidence="16">p-protein</fullName>
    </alternativeName>
</protein>
<feature type="domain" description="ACT" evidence="22">
    <location>
        <begin position="302"/>
        <end position="378"/>
    </location>
</feature>
<dbReference type="InterPro" id="IPR002912">
    <property type="entry name" value="ACT_dom"/>
</dbReference>
<keyword evidence="15" id="KW-0511">Multifunctional enzyme</keyword>
<dbReference type="SUPFAM" id="SSF55021">
    <property type="entry name" value="ACT-like"/>
    <property type="match status" value="1"/>
</dbReference>
<dbReference type="GO" id="GO:0009094">
    <property type="term" value="P:L-phenylalanine biosynthetic process"/>
    <property type="evidence" value="ECO:0007669"/>
    <property type="project" value="UniProtKB-UniPathway"/>
</dbReference>
<dbReference type="PROSITE" id="PS51168">
    <property type="entry name" value="CHORISMATE_MUT_2"/>
    <property type="match status" value="1"/>
</dbReference>
<dbReference type="NCBIfam" id="TIGR01805">
    <property type="entry name" value="CM_mono_grmpos"/>
    <property type="match status" value="1"/>
</dbReference>
<keyword evidence="11" id="KW-0057">Aromatic amino acid biosynthesis</keyword>
<evidence type="ECO:0000256" key="2">
    <source>
        <dbReference type="ARBA" id="ARBA00002364"/>
    </source>
</evidence>
<evidence type="ECO:0000256" key="17">
    <source>
        <dbReference type="ARBA" id="ARBA00031520"/>
    </source>
</evidence>
<comment type="catalytic activity">
    <reaction evidence="1">
        <text>chorismate = prephenate</text>
        <dbReference type="Rhea" id="RHEA:13897"/>
        <dbReference type="ChEBI" id="CHEBI:29748"/>
        <dbReference type="ChEBI" id="CHEBI:29934"/>
        <dbReference type="EC" id="5.4.99.5"/>
    </reaction>
</comment>
<evidence type="ECO:0000256" key="13">
    <source>
        <dbReference type="ARBA" id="ARBA00023235"/>
    </source>
</evidence>
<dbReference type="Pfam" id="PF01817">
    <property type="entry name" value="CM_2"/>
    <property type="match status" value="1"/>
</dbReference>
<evidence type="ECO:0000256" key="11">
    <source>
        <dbReference type="ARBA" id="ARBA00023141"/>
    </source>
</evidence>
<dbReference type="SUPFAM" id="SSF48600">
    <property type="entry name" value="Chorismate mutase II"/>
    <property type="match status" value="1"/>
</dbReference>
<dbReference type="InterPro" id="IPR036263">
    <property type="entry name" value="Chorismate_II_sf"/>
</dbReference>
<dbReference type="PROSITE" id="PS51671">
    <property type="entry name" value="ACT"/>
    <property type="match status" value="1"/>
</dbReference>
<dbReference type="GO" id="GO:0004106">
    <property type="term" value="F:chorismate mutase activity"/>
    <property type="evidence" value="ECO:0007669"/>
    <property type="project" value="UniProtKB-EC"/>
</dbReference>
<evidence type="ECO:0000256" key="1">
    <source>
        <dbReference type="ARBA" id="ARBA00000824"/>
    </source>
</evidence>
<dbReference type="PANTHER" id="PTHR21022:SF19">
    <property type="entry name" value="PREPHENATE DEHYDRATASE-RELATED"/>
    <property type="match status" value="1"/>
</dbReference>
<dbReference type="GO" id="GO:0005737">
    <property type="term" value="C:cytoplasm"/>
    <property type="evidence" value="ECO:0007669"/>
    <property type="project" value="UniProtKB-SubCell"/>
</dbReference>
<dbReference type="GO" id="GO:0046417">
    <property type="term" value="P:chorismate metabolic process"/>
    <property type="evidence" value="ECO:0007669"/>
    <property type="project" value="InterPro"/>
</dbReference>
<dbReference type="STRING" id="29354.IO98_04215"/>
<dbReference type="Gene3D" id="3.40.190.10">
    <property type="entry name" value="Periplasmic binding protein-like II"/>
    <property type="match status" value="2"/>
</dbReference>
<evidence type="ECO:0000259" key="21">
    <source>
        <dbReference type="PROSITE" id="PS51171"/>
    </source>
</evidence>
<dbReference type="NCBIfam" id="NF008865">
    <property type="entry name" value="PRK11898.1"/>
    <property type="match status" value="1"/>
</dbReference>
<dbReference type="UniPathway" id="UPA00120">
    <property type="reaction ID" value="UER00203"/>
</dbReference>
<dbReference type="EC" id="4.2.1.51" evidence="6"/>
<dbReference type="InterPro" id="IPR001086">
    <property type="entry name" value="Preph_deHydtase"/>
</dbReference>
<keyword evidence="13" id="KW-0413">Isomerase</keyword>
<dbReference type="PANTHER" id="PTHR21022">
    <property type="entry name" value="PREPHENATE DEHYDRATASE P PROTEIN"/>
    <property type="match status" value="1"/>
</dbReference>
<evidence type="ECO:0000313" key="23">
    <source>
        <dbReference type="EMBL" id="KEZ91259.1"/>
    </source>
</evidence>
<comment type="pathway">
    <text evidence="5">Metabolic intermediate biosynthesis; prephenate biosynthesis; prephenate from chorismate: step 1/1.</text>
</comment>
<dbReference type="PROSITE" id="PS51171">
    <property type="entry name" value="PREPHENATE_DEHYDR_3"/>
    <property type="match status" value="1"/>
</dbReference>
<dbReference type="InterPro" id="IPR008242">
    <property type="entry name" value="Chor_mutase/pphenate_deHydtase"/>
</dbReference>
<evidence type="ECO:0000259" key="22">
    <source>
        <dbReference type="PROSITE" id="PS51671"/>
    </source>
</evidence>
<keyword evidence="12" id="KW-0584">Phenylalanine biosynthesis</keyword>
<name>A0A084JQM5_9FIRM</name>
<feature type="domain" description="Chorismate mutase" evidence="20">
    <location>
        <begin position="1"/>
        <end position="90"/>
    </location>
</feature>
<evidence type="ECO:0000256" key="10">
    <source>
        <dbReference type="ARBA" id="ARBA00022605"/>
    </source>
</evidence>
<accession>A0A084JQM5</accession>
<dbReference type="AlphaFoldDB" id="A0A084JQM5"/>
<dbReference type="Gene3D" id="1.20.59.10">
    <property type="entry name" value="Chorismate mutase"/>
    <property type="match status" value="1"/>
</dbReference>
<feature type="domain" description="Prephenate dehydratase" evidence="21">
    <location>
        <begin position="113"/>
        <end position="290"/>
    </location>
</feature>
<keyword evidence="9" id="KW-0963">Cytoplasm</keyword>
<evidence type="ECO:0000256" key="7">
    <source>
        <dbReference type="ARBA" id="ARBA00014401"/>
    </source>
</evidence>
<organism evidence="23 24">
    <name type="scientific">Lacrimispora celerecrescens</name>
    <dbReference type="NCBI Taxonomy" id="29354"/>
    <lineage>
        <taxon>Bacteria</taxon>
        <taxon>Bacillati</taxon>
        <taxon>Bacillota</taxon>
        <taxon>Clostridia</taxon>
        <taxon>Lachnospirales</taxon>
        <taxon>Lachnospiraceae</taxon>
        <taxon>Lacrimispora</taxon>
    </lineage>
</organism>
<evidence type="ECO:0000256" key="19">
    <source>
        <dbReference type="PIRSR" id="PIRSR001500-2"/>
    </source>
</evidence>
<keyword evidence="24" id="KW-1185">Reference proteome</keyword>
<comment type="subcellular location">
    <subcellularLocation>
        <location evidence="3">Cytoplasm</location>
    </subcellularLocation>
</comment>
<dbReference type="CDD" id="cd13631">
    <property type="entry name" value="PBP2_Ct-PDT_like"/>
    <property type="match status" value="1"/>
</dbReference>
<reference evidence="23 24" key="1">
    <citation type="submission" date="2014-07" db="EMBL/GenBank/DDBJ databases">
        <title>Draft genome of Clostridium celerecrescens 152B isolated from sediments associated with methane hydrate from Krishna Godavari basin.</title>
        <authorList>
            <person name="Honkalas V.S."/>
            <person name="Dabir A.P."/>
            <person name="Arora P."/>
            <person name="Dhakephalkar P.K."/>
        </authorList>
    </citation>
    <scope>NUCLEOTIDE SEQUENCE [LARGE SCALE GENOMIC DNA]</scope>
    <source>
        <strain evidence="23 24">152B</strain>
    </source>
</reference>
<dbReference type="OrthoDB" id="9802281at2"/>
<dbReference type="InterPro" id="IPR045865">
    <property type="entry name" value="ACT-like_dom_sf"/>
</dbReference>
<comment type="pathway">
    <text evidence="4">Amino-acid biosynthesis; L-phenylalanine biosynthesis; phenylpyruvate from prephenate: step 1/1.</text>
</comment>
<evidence type="ECO:0000256" key="6">
    <source>
        <dbReference type="ARBA" id="ARBA00013147"/>
    </source>
</evidence>
<dbReference type="UniPathway" id="UPA00121">
    <property type="reaction ID" value="UER00345"/>
</dbReference>
<dbReference type="PIRSF" id="PIRSF001500">
    <property type="entry name" value="Chor_mut_pdt_Ppr"/>
    <property type="match status" value="1"/>
</dbReference>
<evidence type="ECO:0000256" key="14">
    <source>
        <dbReference type="ARBA" id="ARBA00023239"/>
    </source>
</evidence>
<evidence type="ECO:0000256" key="9">
    <source>
        <dbReference type="ARBA" id="ARBA00022490"/>
    </source>
</evidence>
<evidence type="ECO:0000256" key="12">
    <source>
        <dbReference type="ARBA" id="ARBA00023222"/>
    </source>
</evidence>
<evidence type="ECO:0000313" key="24">
    <source>
        <dbReference type="Proteomes" id="UP000028525"/>
    </source>
</evidence>
<dbReference type="RefSeq" id="WP_038278197.1">
    <property type="nucleotide sequence ID" value="NZ_JPME01000006.1"/>
</dbReference>
<dbReference type="SMART" id="SM00830">
    <property type="entry name" value="CM_2"/>
    <property type="match status" value="1"/>
</dbReference>
<dbReference type="InterPro" id="IPR036979">
    <property type="entry name" value="CM_dom_sf"/>
</dbReference>
<keyword evidence="10" id="KW-0028">Amino-acid biosynthesis</keyword>
<dbReference type="SUPFAM" id="SSF53850">
    <property type="entry name" value="Periplasmic binding protein-like II"/>
    <property type="match status" value="1"/>
</dbReference>
<evidence type="ECO:0000256" key="5">
    <source>
        <dbReference type="ARBA" id="ARBA00004817"/>
    </source>
</evidence>
<comment type="function">
    <text evidence="2">Catalyzes the Claisen rearrangement of chorismate to prephenate and the decarboxylation/dehydration of prephenate to phenylpyruvate.</text>
</comment>
<evidence type="ECO:0000256" key="8">
    <source>
        <dbReference type="ARBA" id="ARBA00021872"/>
    </source>
</evidence>
<dbReference type="InterPro" id="IPR002701">
    <property type="entry name" value="CM_II_prokaryot"/>
</dbReference>
<evidence type="ECO:0000256" key="4">
    <source>
        <dbReference type="ARBA" id="ARBA00004741"/>
    </source>
</evidence>
<evidence type="ECO:0000256" key="16">
    <source>
        <dbReference type="ARBA" id="ARBA00031175"/>
    </source>
</evidence>